<evidence type="ECO:0000259" key="1">
    <source>
        <dbReference type="Pfam" id="PF13842"/>
    </source>
</evidence>
<dbReference type="OrthoDB" id="6146839at2759"/>
<keyword evidence="3" id="KW-1185">Reference proteome</keyword>
<comment type="caution">
    <text evidence="2">The sequence shown here is derived from an EMBL/GenBank/DDBJ whole genome shotgun (WGS) entry which is preliminary data.</text>
</comment>
<accession>A0A6G0Y261</accession>
<reference evidence="2 3" key="1">
    <citation type="submission" date="2019-08" db="EMBL/GenBank/DDBJ databases">
        <title>Whole genome of Aphis craccivora.</title>
        <authorList>
            <person name="Voronova N.V."/>
            <person name="Shulinski R.S."/>
            <person name="Bandarenka Y.V."/>
            <person name="Zhorov D.G."/>
            <person name="Warner D."/>
        </authorList>
    </citation>
    <scope>NUCLEOTIDE SEQUENCE [LARGE SCALE GENOMIC DNA]</scope>
    <source>
        <strain evidence="2">180601</strain>
        <tissue evidence="2">Whole Body</tissue>
    </source>
</reference>
<name>A0A6G0Y261_APHCR</name>
<feature type="non-terminal residue" evidence="2">
    <location>
        <position position="92"/>
    </location>
</feature>
<feature type="domain" description="PiggyBac transposable element-derived protein 4 C-terminal zinc-finger" evidence="1">
    <location>
        <begin position="44"/>
        <end position="89"/>
    </location>
</feature>
<dbReference type="Pfam" id="PF13842">
    <property type="entry name" value="zf-Tnp_2"/>
    <property type="match status" value="1"/>
</dbReference>
<dbReference type="AlphaFoldDB" id="A0A6G0Y261"/>
<proteinExistence type="predicted"/>
<evidence type="ECO:0000313" key="3">
    <source>
        <dbReference type="Proteomes" id="UP000478052"/>
    </source>
</evidence>
<organism evidence="2 3">
    <name type="scientific">Aphis craccivora</name>
    <name type="common">Cowpea aphid</name>
    <dbReference type="NCBI Taxonomy" id="307492"/>
    <lineage>
        <taxon>Eukaryota</taxon>
        <taxon>Metazoa</taxon>
        <taxon>Ecdysozoa</taxon>
        <taxon>Arthropoda</taxon>
        <taxon>Hexapoda</taxon>
        <taxon>Insecta</taxon>
        <taxon>Pterygota</taxon>
        <taxon>Neoptera</taxon>
        <taxon>Paraneoptera</taxon>
        <taxon>Hemiptera</taxon>
        <taxon>Sternorrhyncha</taxon>
        <taxon>Aphidomorpha</taxon>
        <taxon>Aphidoidea</taxon>
        <taxon>Aphididae</taxon>
        <taxon>Aphidini</taxon>
        <taxon>Aphis</taxon>
        <taxon>Aphis</taxon>
    </lineage>
</organism>
<dbReference type="Proteomes" id="UP000478052">
    <property type="component" value="Unassembled WGS sequence"/>
</dbReference>
<gene>
    <name evidence="2" type="ORF">FWK35_00022581</name>
</gene>
<evidence type="ECO:0000313" key="2">
    <source>
        <dbReference type="EMBL" id="KAF0747900.1"/>
    </source>
</evidence>
<sequence>MRLIQQILENHGTPKTARAQNVSLNNPLRLSVRHFPTLIESAGNKKPSQKKCHVHSNNMLGTRSRKDTRYECKDCGKALYLDPCFKDYHYKK</sequence>
<dbReference type="InterPro" id="IPR032718">
    <property type="entry name" value="PGBD4_Znf_C"/>
</dbReference>
<protein>
    <recommendedName>
        <fullName evidence="1">PiggyBac transposable element-derived protein 4 C-terminal zinc-finger domain-containing protein</fullName>
    </recommendedName>
</protein>
<dbReference type="EMBL" id="VUJU01006677">
    <property type="protein sequence ID" value="KAF0747900.1"/>
    <property type="molecule type" value="Genomic_DNA"/>
</dbReference>